<reference evidence="2 3" key="1">
    <citation type="journal article" date="2019" name="Int. J. Syst. Evol. Microbiol.">
        <title>The Global Catalogue of Microorganisms (GCM) 10K type strain sequencing project: providing services to taxonomists for standard genome sequencing and annotation.</title>
        <authorList>
            <consortium name="The Broad Institute Genomics Platform"/>
            <consortium name="The Broad Institute Genome Sequencing Center for Infectious Disease"/>
            <person name="Wu L."/>
            <person name="Ma J."/>
        </authorList>
    </citation>
    <scope>NUCLEOTIDE SEQUENCE [LARGE SCALE GENOMIC DNA]</scope>
    <source>
        <strain evidence="2 3">JCM 14046</strain>
    </source>
</reference>
<dbReference type="RefSeq" id="WP_344001944.1">
    <property type="nucleotide sequence ID" value="NZ_BAAAMY010000001.1"/>
</dbReference>
<protein>
    <submittedName>
        <fullName evidence="2">Uncharacterized protein</fullName>
    </submittedName>
</protein>
<dbReference type="EMBL" id="BAAAMY010000001">
    <property type="protein sequence ID" value="GAA1903511.1"/>
    <property type="molecule type" value="Genomic_DNA"/>
</dbReference>
<evidence type="ECO:0000313" key="3">
    <source>
        <dbReference type="Proteomes" id="UP001501612"/>
    </source>
</evidence>
<accession>A0ABN2NVD8</accession>
<evidence type="ECO:0000256" key="1">
    <source>
        <dbReference type="SAM" id="MobiDB-lite"/>
    </source>
</evidence>
<comment type="caution">
    <text evidence="2">The sequence shown here is derived from an EMBL/GenBank/DDBJ whole genome shotgun (WGS) entry which is preliminary data.</text>
</comment>
<proteinExistence type="predicted"/>
<organism evidence="2 3">
    <name type="scientific">Nocardioides lentus</name>
    <dbReference type="NCBI Taxonomy" id="338077"/>
    <lineage>
        <taxon>Bacteria</taxon>
        <taxon>Bacillati</taxon>
        <taxon>Actinomycetota</taxon>
        <taxon>Actinomycetes</taxon>
        <taxon>Propionibacteriales</taxon>
        <taxon>Nocardioidaceae</taxon>
        <taxon>Nocardioides</taxon>
    </lineage>
</organism>
<evidence type="ECO:0000313" key="2">
    <source>
        <dbReference type="EMBL" id="GAA1903511.1"/>
    </source>
</evidence>
<feature type="region of interest" description="Disordered" evidence="1">
    <location>
        <begin position="157"/>
        <end position="178"/>
    </location>
</feature>
<gene>
    <name evidence="2" type="ORF">GCM10009737_00170</name>
</gene>
<keyword evidence="3" id="KW-1185">Reference proteome</keyword>
<name>A0ABN2NVD8_9ACTN</name>
<dbReference type="Proteomes" id="UP001501612">
    <property type="component" value="Unassembled WGS sequence"/>
</dbReference>
<sequence length="178" mass="19039">MVTYVVRLEWPADRTPALRADALTARLAAHEPSVEHEPRLGPGPVVVDGDERPWSITVCAEGTTPRLAAMNALGVVEPVIGARVSRFEVLSSAECEQVAEDLDAVPELISDESVAHLVGDTHGPLAELLTRPDFPPVVVETRLGPLRDLREVQAWLRDRGGARGPDPRASGGGGHRTA</sequence>